<name>A0A5Q4BEH2_9PEZI</name>
<feature type="non-terminal residue" evidence="2">
    <location>
        <position position="1"/>
    </location>
</feature>
<keyword evidence="3" id="KW-1185">Reference proteome</keyword>
<organism evidence="2 3">
    <name type="scientific">Colletotrichum shisoi</name>
    <dbReference type="NCBI Taxonomy" id="2078593"/>
    <lineage>
        <taxon>Eukaryota</taxon>
        <taxon>Fungi</taxon>
        <taxon>Dikarya</taxon>
        <taxon>Ascomycota</taxon>
        <taxon>Pezizomycotina</taxon>
        <taxon>Sordariomycetes</taxon>
        <taxon>Hypocreomycetidae</taxon>
        <taxon>Glomerellales</taxon>
        <taxon>Glomerellaceae</taxon>
        <taxon>Colletotrichum</taxon>
        <taxon>Colletotrichum destructivum species complex</taxon>
    </lineage>
</organism>
<evidence type="ECO:0000256" key="1">
    <source>
        <dbReference type="SAM" id="MobiDB-lite"/>
    </source>
</evidence>
<evidence type="ECO:0000313" key="2">
    <source>
        <dbReference type="EMBL" id="TQN65353.1"/>
    </source>
</evidence>
<evidence type="ECO:0000313" key="3">
    <source>
        <dbReference type="Proteomes" id="UP000326340"/>
    </source>
</evidence>
<protein>
    <submittedName>
        <fullName evidence="2">Uncharacterized protein</fullName>
    </submittedName>
</protein>
<gene>
    <name evidence="2" type="ORF">CSHISOI_10075</name>
</gene>
<proteinExistence type="predicted"/>
<dbReference type="EMBL" id="PUHP01001678">
    <property type="protein sequence ID" value="TQN65353.1"/>
    <property type="molecule type" value="Genomic_DNA"/>
</dbReference>
<dbReference type="Proteomes" id="UP000326340">
    <property type="component" value="Unassembled WGS sequence"/>
</dbReference>
<feature type="region of interest" description="Disordered" evidence="1">
    <location>
        <begin position="86"/>
        <end position="119"/>
    </location>
</feature>
<reference evidence="2 3" key="1">
    <citation type="journal article" date="2019" name="Sci. Rep.">
        <title>Colletotrichum shisoi sp. nov., an anthracnose pathogen of Perilla frutescens in Japan: molecular phylogenetic, morphological and genomic evidence.</title>
        <authorList>
            <person name="Gan P."/>
            <person name="Tsushima A."/>
            <person name="Hiroyama R."/>
            <person name="Narusaka M."/>
            <person name="Takano Y."/>
            <person name="Narusaka Y."/>
            <person name="Kawaradani M."/>
            <person name="Damm U."/>
            <person name="Shirasu K."/>
        </authorList>
    </citation>
    <scope>NUCLEOTIDE SEQUENCE [LARGE SCALE GENOMIC DNA]</scope>
    <source>
        <strain evidence="2 3">PG-2018a</strain>
    </source>
</reference>
<feature type="compositionally biased region" description="Pro residues" evidence="1">
    <location>
        <begin position="110"/>
        <end position="119"/>
    </location>
</feature>
<comment type="caution">
    <text evidence="2">The sequence shown here is derived from an EMBL/GenBank/DDBJ whole genome shotgun (WGS) entry which is preliminary data.</text>
</comment>
<sequence length="119" mass="12913">TWATSSTTIGKRRWALSPVASTPASEIGLTSRSTAASTSVRTSRCSWTGLTKDPAVFLEVMDSRSRPRRSSAVSVKVAALSGLKSRLKEQPIPSQRRPHRQMPRCSRGWPIPPMIPVGG</sequence>
<accession>A0A5Q4BEH2</accession>
<dbReference type="AlphaFoldDB" id="A0A5Q4BEH2"/>